<gene>
    <name evidence="4" type="ORF">Mal64_29390</name>
</gene>
<dbReference type="SMART" id="SM00327">
    <property type="entry name" value="VWA"/>
    <property type="match status" value="1"/>
</dbReference>
<dbReference type="RefSeq" id="WP_197525783.1">
    <property type="nucleotide sequence ID" value="NZ_SJPQ01000003.1"/>
</dbReference>
<dbReference type="SUPFAM" id="SSF53300">
    <property type="entry name" value="vWA-like"/>
    <property type="match status" value="1"/>
</dbReference>
<dbReference type="EMBL" id="SJPQ01000003">
    <property type="protein sequence ID" value="TWT87400.1"/>
    <property type="molecule type" value="Genomic_DNA"/>
</dbReference>
<proteinExistence type="predicted"/>
<keyword evidence="5" id="KW-1185">Reference proteome</keyword>
<evidence type="ECO:0000313" key="4">
    <source>
        <dbReference type="EMBL" id="TWT87400.1"/>
    </source>
</evidence>
<feature type="domain" description="VIT" evidence="3">
    <location>
        <begin position="45"/>
        <end position="173"/>
    </location>
</feature>
<sequence precursor="true">MSPTRPTPPAAKRLVGALGAALLAAAAAQAPAQGLLVHPDHPWPLPRPIPTPTPSEGSYKIGSVEVDATIKDRVATVQVAQTFENTSGRQVEASFVFPLPYDGAIDRLTFLVDGKEHEAELLSADEARKLYESIVRQNKDPALLEWVGTGLFRTSVFPIPAGETRTVTLRYTQLCRESHGLTDFVFPLSTAKYTSGVLDKIKVRVAIEQATPITNLYSPSHAVKVERPAPNRAVVKFDAEDELPTADFRLLCDVGSGQVGASLMSYRPDPDEPGYFLMLARPELPKPDAAQPAKTVLLVVDRSGSMSGEKIEQARGALKFVLRNLREGDTFNIVAYDDSVEAFKPELARFDDKTRAEAEAFADALMAGGSTNIDAALGRALGMLKDNKRPAYVVFLTDGLPTAGVTGEAQIAKNASELNKVRARLFSFGVGFDVNSRLLDKLSSENYGHAEYVRPNEDIEASVAKLYRRIGAPALVDAELKFRVEGSEKPADSVVGRVYPAGPFDLFAGDQAVVIGRYHEAGPVVATLAGRLGEETQTYDFAGEFTAESPDASDAFVARLWAMRRVGDLINQLDLNGRNEELVEELVSLATEHGIVTQYTSFLADENANPNAVASNRARGLQESEDLSVASGEYAFNQRAAKSMFGSRSGASGGGSGIQTFSAIMPSAESAPASPAERYSRVAQQAKQNVMFYDARSGRNRTADNIRQIAGKTFFLRDGKWVDSALDDEAIKNAESIERFGDAYFAFAREQGRAIGPYLAIEEPIVIEIDGRAYSW</sequence>
<dbReference type="PANTHER" id="PTHR45737:SF6">
    <property type="entry name" value="VON WILLEBRAND FACTOR A DOMAIN-CONTAINING PROTEIN 5A"/>
    <property type="match status" value="1"/>
</dbReference>
<keyword evidence="1" id="KW-0732">Signal</keyword>
<dbReference type="PANTHER" id="PTHR45737">
    <property type="entry name" value="VON WILLEBRAND FACTOR A DOMAIN-CONTAINING PROTEIN 5A"/>
    <property type="match status" value="1"/>
</dbReference>
<dbReference type="Gene3D" id="3.40.50.410">
    <property type="entry name" value="von Willebrand factor, type A domain"/>
    <property type="match status" value="1"/>
</dbReference>
<evidence type="ECO:0000313" key="5">
    <source>
        <dbReference type="Proteomes" id="UP000315440"/>
    </source>
</evidence>
<dbReference type="AlphaFoldDB" id="A0A5C5ZJM8"/>
<dbReference type="Pfam" id="PF08487">
    <property type="entry name" value="VIT"/>
    <property type="match status" value="1"/>
</dbReference>
<feature type="signal peptide" evidence="1">
    <location>
        <begin position="1"/>
        <end position="32"/>
    </location>
</feature>
<evidence type="ECO:0000259" key="3">
    <source>
        <dbReference type="PROSITE" id="PS51468"/>
    </source>
</evidence>
<dbReference type="InterPro" id="IPR013694">
    <property type="entry name" value="VIT"/>
</dbReference>
<reference evidence="4 5" key="1">
    <citation type="submission" date="2019-02" db="EMBL/GenBank/DDBJ databases">
        <title>Deep-cultivation of Planctomycetes and their phenomic and genomic characterization uncovers novel biology.</title>
        <authorList>
            <person name="Wiegand S."/>
            <person name="Jogler M."/>
            <person name="Boedeker C."/>
            <person name="Pinto D."/>
            <person name="Vollmers J."/>
            <person name="Rivas-Marin E."/>
            <person name="Kohn T."/>
            <person name="Peeters S.H."/>
            <person name="Heuer A."/>
            <person name="Rast P."/>
            <person name="Oberbeckmann S."/>
            <person name="Bunk B."/>
            <person name="Jeske O."/>
            <person name="Meyerdierks A."/>
            <person name="Storesund J.E."/>
            <person name="Kallscheuer N."/>
            <person name="Luecker S."/>
            <person name="Lage O.M."/>
            <person name="Pohl T."/>
            <person name="Merkel B.J."/>
            <person name="Hornburger P."/>
            <person name="Mueller R.-W."/>
            <person name="Bruemmer F."/>
            <person name="Labrenz M."/>
            <person name="Spormann A.M."/>
            <person name="Op Den Camp H."/>
            <person name="Overmann J."/>
            <person name="Amann R."/>
            <person name="Jetten M.S.M."/>
            <person name="Mascher T."/>
            <person name="Medema M.H."/>
            <person name="Devos D.P."/>
            <person name="Kaster A.-K."/>
            <person name="Ovreas L."/>
            <person name="Rohde M."/>
            <person name="Galperin M.Y."/>
            <person name="Jogler C."/>
        </authorList>
    </citation>
    <scope>NUCLEOTIDE SEQUENCE [LARGE SCALE GENOMIC DNA]</scope>
    <source>
        <strain evidence="4 5">Mal64</strain>
    </source>
</reference>
<dbReference type="InterPro" id="IPR002035">
    <property type="entry name" value="VWF_A"/>
</dbReference>
<evidence type="ECO:0000256" key="1">
    <source>
        <dbReference type="SAM" id="SignalP"/>
    </source>
</evidence>
<dbReference type="SMART" id="SM00609">
    <property type="entry name" value="VIT"/>
    <property type="match status" value="1"/>
</dbReference>
<name>A0A5C5ZJM8_9BACT</name>
<dbReference type="Proteomes" id="UP000315440">
    <property type="component" value="Unassembled WGS sequence"/>
</dbReference>
<comment type="caution">
    <text evidence="4">The sequence shown here is derived from an EMBL/GenBank/DDBJ whole genome shotgun (WGS) entry which is preliminary data.</text>
</comment>
<feature type="chain" id="PRO_5022897459" evidence="1">
    <location>
        <begin position="33"/>
        <end position="776"/>
    </location>
</feature>
<dbReference type="PROSITE" id="PS50234">
    <property type="entry name" value="VWFA"/>
    <property type="match status" value="1"/>
</dbReference>
<protein>
    <submittedName>
        <fullName evidence="4">von Willebrand factor type A domain protein</fullName>
    </submittedName>
</protein>
<evidence type="ECO:0000259" key="2">
    <source>
        <dbReference type="PROSITE" id="PS50234"/>
    </source>
</evidence>
<organism evidence="4 5">
    <name type="scientific">Pseudobythopirellula maris</name>
    <dbReference type="NCBI Taxonomy" id="2527991"/>
    <lineage>
        <taxon>Bacteria</taxon>
        <taxon>Pseudomonadati</taxon>
        <taxon>Planctomycetota</taxon>
        <taxon>Planctomycetia</taxon>
        <taxon>Pirellulales</taxon>
        <taxon>Lacipirellulaceae</taxon>
        <taxon>Pseudobythopirellula</taxon>
    </lineage>
</organism>
<dbReference type="InterPro" id="IPR036465">
    <property type="entry name" value="vWFA_dom_sf"/>
</dbReference>
<dbReference type="PROSITE" id="PS51468">
    <property type="entry name" value="VIT"/>
    <property type="match status" value="1"/>
</dbReference>
<feature type="domain" description="VWFA" evidence="2">
    <location>
        <begin position="295"/>
        <end position="470"/>
    </location>
</feature>
<dbReference type="Pfam" id="PF00092">
    <property type="entry name" value="VWA"/>
    <property type="match status" value="1"/>
</dbReference>
<accession>A0A5C5ZJM8</accession>